<feature type="domain" description="Cadherin" evidence="31">
    <location>
        <begin position="1199"/>
        <end position="1303"/>
    </location>
</feature>
<proteinExistence type="inferred from homology"/>
<dbReference type="FunFam" id="2.60.40.60:FF:000039">
    <property type="entry name" value="FAT atypical cadherin 3"/>
    <property type="match status" value="1"/>
</dbReference>
<evidence type="ECO:0000256" key="23">
    <source>
        <dbReference type="PROSITE-ProRule" id="PRU00076"/>
    </source>
</evidence>
<feature type="chain" id="PRO_5042061038" description="Hedgehog protein" evidence="27">
    <location>
        <begin position="23"/>
        <end position="3514"/>
    </location>
</feature>
<dbReference type="GO" id="GO:0005789">
    <property type="term" value="C:endoplasmic reticulum membrane"/>
    <property type="evidence" value="ECO:0007669"/>
    <property type="project" value="UniProtKB-SubCell"/>
</dbReference>
<keyword evidence="21" id="KW-0325">Glycoprotein</keyword>
<dbReference type="FunFam" id="2.60.40.60:FF:000024">
    <property type="entry name" value="FAT atypical cadherin 3"/>
    <property type="match status" value="2"/>
</dbReference>
<dbReference type="InterPro" id="IPR036179">
    <property type="entry name" value="Ig-like_dom_sf"/>
</dbReference>
<dbReference type="CDD" id="cd11304">
    <property type="entry name" value="Cadherin_repeat"/>
    <property type="match status" value="22"/>
</dbReference>
<dbReference type="InterPro" id="IPR003599">
    <property type="entry name" value="Ig_sub"/>
</dbReference>
<keyword evidence="19 25" id="KW-0472">Membrane</keyword>
<keyword evidence="16 22" id="KW-0106">Calcium</keyword>
<dbReference type="PROSITE" id="PS00010">
    <property type="entry name" value="ASX_HYDROXYL"/>
    <property type="match status" value="1"/>
</dbReference>
<dbReference type="SUPFAM" id="SSF55166">
    <property type="entry name" value="Hedgehog/DD-peptidase"/>
    <property type="match status" value="1"/>
</dbReference>
<feature type="domain" description="Cadherin" evidence="31">
    <location>
        <begin position="2455"/>
        <end position="2559"/>
    </location>
</feature>
<evidence type="ECO:0000259" key="31">
    <source>
        <dbReference type="PROSITE" id="PS50268"/>
    </source>
</evidence>
<keyword evidence="18 26" id="KW-1133">Transmembrane helix</keyword>
<dbReference type="InterPro" id="IPR020894">
    <property type="entry name" value="Cadherin_CS"/>
</dbReference>
<feature type="domain" description="Cadherin" evidence="31">
    <location>
        <begin position="1415"/>
        <end position="1519"/>
    </location>
</feature>
<dbReference type="InterPro" id="IPR009045">
    <property type="entry name" value="Zn_M74/Hedgehog-like"/>
</dbReference>
<comment type="subcellular location">
    <molecule>Protein hedgehog N-product</molecule>
    <subcellularLocation>
        <location evidence="25">Cell membrane</location>
        <topology evidence="25">Lipid-anchor</topology>
    </subcellularLocation>
</comment>
<keyword evidence="7" id="KW-0964">Secreted</keyword>
<dbReference type="Gene3D" id="3.30.1380.10">
    <property type="match status" value="1"/>
</dbReference>
<dbReference type="Gene3D" id="3.40.50.410">
    <property type="entry name" value="von Willebrand factor, type A domain"/>
    <property type="match status" value="1"/>
</dbReference>
<dbReference type="FunFam" id="3.40.50.410:FF:000004">
    <property type="entry name" value="collagen alpha-6(VI) chain"/>
    <property type="match status" value="1"/>
</dbReference>
<feature type="domain" description="Cadherin" evidence="31">
    <location>
        <begin position="1932"/>
        <end position="2036"/>
    </location>
</feature>
<comment type="function">
    <molecule>Protein hedgehog N-product</molecule>
    <text evidence="25">The dually lipidated hedgehog protein N-product is a morphogen which is essential for a variety of patterning events during development.</text>
</comment>
<dbReference type="FunFam" id="2.60.40.60:FF:000181">
    <property type="entry name" value="Predicted protein"/>
    <property type="match status" value="2"/>
</dbReference>
<dbReference type="SUPFAM" id="SSF49313">
    <property type="entry name" value="Cadherin-like"/>
    <property type="match status" value="22"/>
</dbReference>
<evidence type="ECO:0000256" key="8">
    <source>
        <dbReference type="ARBA" id="ARBA00022536"/>
    </source>
</evidence>
<feature type="domain" description="Cadherin" evidence="31">
    <location>
        <begin position="469"/>
        <end position="570"/>
    </location>
</feature>
<dbReference type="FunFam" id="2.60.40.60:FF:000276">
    <property type="entry name" value="FAT atypical cadherin 2"/>
    <property type="match status" value="1"/>
</dbReference>
<evidence type="ECO:0000256" key="17">
    <source>
        <dbReference type="ARBA" id="ARBA00022889"/>
    </source>
</evidence>
<keyword evidence="8 23" id="KW-0245">EGF-like domain</keyword>
<dbReference type="SMART" id="SM00179">
    <property type="entry name" value="EGF_CA"/>
    <property type="match status" value="2"/>
</dbReference>
<dbReference type="GO" id="GO:0008233">
    <property type="term" value="F:peptidase activity"/>
    <property type="evidence" value="ECO:0007669"/>
    <property type="project" value="UniProtKB-UniRule"/>
</dbReference>
<evidence type="ECO:0000313" key="34">
    <source>
        <dbReference type="Proteomes" id="UP001249851"/>
    </source>
</evidence>
<dbReference type="SMART" id="SM00327">
    <property type="entry name" value="VWA"/>
    <property type="match status" value="1"/>
</dbReference>
<dbReference type="FunFam" id="2.60.40.60:FF:000037">
    <property type="entry name" value="FAT atypical cadherin 1"/>
    <property type="match status" value="1"/>
</dbReference>
<dbReference type="FunFam" id="2.10.25.10:FF:000472">
    <property type="entry name" value="Uncharacterized protein, isoform A"/>
    <property type="match status" value="1"/>
</dbReference>
<feature type="domain" description="Cadherin" evidence="31">
    <location>
        <begin position="677"/>
        <end position="780"/>
    </location>
</feature>
<evidence type="ECO:0000259" key="32">
    <source>
        <dbReference type="PROSITE" id="PS50835"/>
    </source>
</evidence>
<feature type="domain" description="Cadherin" evidence="31">
    <location>
        <begin position="2037"/>
        <end position="2137"/>
    </location>
</feature>
<dbReference type="Pfam" id="PF00092">
    <property type="entry name" value="VWA"/>
    <property type="match status" value="1"/>
</dbReference>
<evidence type="ECO:0000256" key="19">
    <source>
        <dbReference type="ARBA" id="ARBA00023136"/>
    </source>
</evidence>
<evidence type="ECO:0000256" key="10">
    <source>
        <dbReference type="ARBA" id="ARBA00022692"/>
    </source>
</evidence>
<reference evidence="33" key="1">
    <citation type="journal article" date="2023" name="G3 (Bethesda)">
        <title>Whole genome assembly and annotation of the endangered Caribbean coral Acropora cervicornis.</title>
        <authorList>
            <person name="Selwyn J.D."/>
            <person name="Vollmer S.V."/>
        </authorList>
    </citation>
    <scope>NUCLEOTIDE SEQUENCE</scope>
    <source>
        <strain evidence="33">K2</strain>
    </source>
</reference>
<feature type="domain" description="Cadherin" evidence="31">
    <location>
        <begin position="1094"/>
        <end position="1198"/>
    </location>
</feature>
<dbReference type="InterPro" id="IPR002126">
    <property type="entry name" value="Cadherin-like_dom"/>
</dbReference>
<feature type="disulfide bond" evidence="23">
    <location>
        <begin position="3028"/>
        <end position="3037"/>
    </location>
</feature>
<evidence type="ECO:0000256" key="26">
    <source>
        <dbReference type="SAM" id="Phobius"/>
    </source>
</evidence>
<comment type="caution">
    <text evidence="23">Lacks conserved residue(s) required for the propagation of feature annotation.</text>
</comment>
<dbReference type="PROSITE" id="PS50234">
    <property type="entry name" value="VWFA"/>
    <property type="match status" value="1"/>
</dbReference>
<dbReference type="GO" id="GO:0005886">
    <property type="term" value="C:plasma membrane"/>
    <property type="evidence" value="ECO:0007669"/>
    <property type="project" value="UniProtKB-SubCell"/>
</dbReference>
<evidence type="ECO:0000256" key="25">
    <source>
        <dbReference type="RuleBase" id="RU280812"/>
    </source>
</evidence>
<dbReference type="GO" id="GO:0007267">
    <property type="term" value="P:cell-cell signaling"/>
    <property type="evidence" value="ECO:0007669"/>
    <property type="project" value="InterPro"/>
</dbReference>
<dbReference type="PROSITE" id="PS01186">
    <property type="entry name" value="EGF_2"/>
    <property type="match status" value="1"/>
</dbReference>
<evidence type="ECO:0000256" key="11">
    <source>
        <dbReference type="ARBA" id="ARBA00022723"/>
    </source>
</evidence>
<feature type="domain" description="VWFA" evidence="30">
    <location>
        <begin position="177"/>
        <end position="354"/>
    </location>
</feature>
<dbReference type="InterPro" id="IPR007110">
    <property type="entry name" value="Ig-like_dom"/>
</dbReference>
<comment type="similarity">
    <text evidence="4 25">Belongs to the hedgehog family.</text>
</comment>
<keyword evidence="11" id="KW-0479">Metal-binding</keyword>
<dbReference type="PRINTS" id="PR00453">
    <property type="entry name" value="VWFADOMAIN"/>
</dbReference>
<evidence type="ECO:0000256" key="5">
    <source>
        <dbReference type="ARBA" id="ARBA00022473"/>
    </source>
</evidence>
<evidence type="ECO:0000256" key="20">
    <source>
        <dbReference type="ARBA" id="ARBA00023157"/>
    </source>
</evidence>
<evidence type="ECO:0000256" key="4">
    <source>
        <dbReference type="ARBA" id="ARBA00010649"/>
    </source>
</evidence>
<dbReference type="CDD" id="cd00173">
    <property type="entry name" value="SH2"/>
    <property type="match status" value="1"/>
</dbReference>
<dbReference type="GO" id="GO:0005576">
    <property type="term" value="C:extracellular region"/>
    <property type="evidence" value="ECO:0007669"/>
    <property type="project" value="UniProtKB-SubCell"/>
</dbReference>
<feature type="domain" description="Cadherin" evidence="31">
    <location>
        <begin position="571"/>
        <end position="671"/>
    </location>
</feature>
<dbReference type="Pfam" id="PF01085">
    <property type="entry name" value="HH_signal"/>
    <property type="match status" value="1"/>
</dbReference>
<feature type="domain" description="EGF-like" evidence="29">
    <location>
        <begin position="3040"/>
        <end position="3076"/>
    </location>
</feature>
<dbReference type="SMART" id="SM00252">
    <property type="entry name" value="SH2"/>
    <property type="match status" value="1"/>
</dbReference>
<keyword evidence="9 25" id="KW-0645">Protease</keyword>
<dbReference type="InterPro" id="IPR001657">
    <property type="entry name" value="Hedgehog"/>
</dbReference>
<dbReference type="PROSITE" id="PS50835">
    <property type="entry name" value="IG_LIKE"/>
    <property type="match status" value="2"/>
</dbReference>
<comment type="subcellular location">
    <molecule>Sonic hedgehog protein</molecule>
    <subcellularLocation>
        <location evidence="25">Endoplasmic reticulum membrane</location>
    </subcellularLocation>
    <subcellularLocation>
        <location evidence="25">Golgi apparatus membrane</location>
    </subcellularLocation>
</comment>
<evidence type="ECO:0000256" key="24">
    <source>
        <dbReference type="PROSITE-ProRule" id="PRU00191"/>
    </source>
</evidence>
<keyword evidence="6 25" id="KW-1003">Cell membrane</keyword>
<dbReference type="GO" id="GO:0000139">
    <property type="term" value="C:Golgi membrane"/>
    <property type="evidence" value="ECO:0007669"/>
    <property type="project" value="UniProtKB-SubCell"/>
</dbReference>
<dbReference type="FunFam" id="2.60.40.60:FF:000080">
    <property type="entry name" value="FAT atypical cadherin 1"/>
    <property type="match status" value="1"/>
</dbReference>
<dbReference type="InterPro" id="IPR000742">
    <property type="entry name" value="EGF"/>
</dbReference>
<keyword evidence="12 25" id="KW-0732">Signal</keyword>
<feature type="domain" description="Cadherin" evidence="31">
    <location>
        <begin position="2350"/>
        <end position="2454"/>
    </location>
</feature>
<dbReference type="InterPro" id="IPR013783">
    <property type="entry name" value="Ig-like_fold"/>
</dbReference>
<keyword evidence="34" id="KW-1185">Reference proteome</keyword>
<feature type="domain" description="Cadherin" evidence="31">
    <location>
        <begin position="885"/>
        <end position="989"/>
    </location>
</feature>
<keyword evidence="24" id="KW-0727">SH2 domain</keyword>
<dbReference type="SMART" id="SM00181">
    <property type="entry name" value="EGF"/>
    <property type="match status" value="2"/>
</dbReference>
<dbReference type="PROSITE" id="PS00232">
    <property type="entry name" value="CADHERIN_1"/>
    <property type="match status" value="11"/>
</dbReference>
<sequence>MAIFYHFAVLLFSLVEVRLVHAAKFRSLSLGQRYPDAAEIATCGNIRDIIRRNSARFRKILVRNANNEIDFSNDDCRRMTARAKSKIDVLASRVRSRWSNVRLRVILGWTDQIPVDTQKLLHYEGRALRLQTSDRDSSKLRTLAGLAVEAGFDWVHYASSSYIRASVIRDVCQTSVDLAFILDSSGSVGSYNFNLVKNFVKNVVDFFNIGKAGTHVAVVTYSTRSRLEFNLKAYYTKSSIKKAVGKISFRGGWTYTAGSLDYVRKNIFVTSQGMRPDQSIPKVTVLLTDGYSTDARYVAGSAKQLRDKGVNIFSVGVGHNVNPKELNTIATDPDSTHVFRLNSFNDLAGWVDKLSAVSCDEGATVSSCDDTITTVESDTFKYFRTQFNTVTNNKITVEVRDIQGISHLFTSLRSSNPGPMDIYSAKNESNTSPRYLTFAISRNQLVYVAVQGQQATNKFKLSMWDALFTQDTFMASVTEEQPAHVTVLRQTLTSSNSYKLRYSIVEGNVQKSFIIEPNSGVITTARKLDREKRASYRLTVLAQNVRNSCHKGRAIVNVKVSDINDNSPTFAHAQYSGTILEGKPANTLVAKVTATDIDSGINAQLTYSITFGNQGNKFSINNKGEVRTNQELDYEVQQSYTLKIKVQDGGGLDDTTRLTIIVQDVNEPPYFVSPCANSGSCRFSIKENNARNALIGVIQARDPESCSSLMYKITTEPSQGSRVFAVSNSGDITVLSSLDREFKSQYTAVVTVEDCGKPALKVSTRIRVKVLDENDMSPRFTQTVYRASVRENIARNSKVLQVSASDADAGNNSQLSYSLVSGDKSAFSIDSKTGIILSSLLFDRESKDSYSLTVRATDHGISPLSESTTVVVTILDVNDNKPDINNLPQKISVSEGKLPGSVVFVLKANDKDQGVNSDLRGYIDSGNDDGSFHLNAQDGSLRVTRKLDFETKKNYALNIRVTDRGSPPLSSFGTLEIALLDENDNAPVFSLSSYRATVKENTAKGTTFFQVTATDLDSGSNGNITYAIVNGNEGDTFLIDSSGFLLIKNSPDFETRNQYNLMVDAVDSGVPPKAAYAHVTVIIEDVNDHAPQFNQSEYRFTVSEGAVINENVGSIFATDLDSGFRGRLYYSIKGGDGSGVFTIGGDSGALYVSSKLDRERKDRYILNVEARDGGKTPKTALVDVKITISDINDNKPLFDKSPYLVHVTEDAAIGSSVVTLFAKDDDIGENGEVAYAIQSGNEQGAFNLNDTSGLMKLKKYLDRETKASYNLVVTASDHGTPPLTSSVDVTVVVNDVNDNPPTFPKSQYNCTVAENLVRGVAVCYVTATDPDTGVNGQLYYSIVTGNVNNAFQINSATGEITTAMTLDRETTSVYNLRVMAEDCKSVARNDKTRSFNATTSVLVLILDENDNSPLFNSTYTFTVREDAASRHEVGRVFAKDKDAGKNGDLTYCILAGNSGDSFNINPISGAITVKSQLDRETYAQYSLTVQAKDSGVPSLSSRTIVTVIIDDFNDNAPVFSKQVFYGRIREDASTGSKVLKVEASDADEGTNGQIQFRLQGEGRGNFSIDSSGFIHTATPLDYEITSSYFLNVTAKDGGSPPASASALVNITVVNVNDNVPVFDTSLQASKVREDAAVGTRVVRLNATDADGNQLNFSILSGNTDGAFAMHLTSGIISVSAKLDREKIENYTLSVEARDAGGHAVTHNATIQVIDVNDNVPTFQHAAYSKNISENLAAGHLVAKVVATDKDTGNNALISYKITSGDTSKFTIHPFTGCLTTSASLDREQGDYYRLIVTAKDHGTPSLSSSVIVTVNVLDENDNTPRFSLPLYTASVLENTAVKTKLLHVAATDPDAHENGTVTFSIISGNVNDVFEINNASGFLAVNKNLDREERDAYSLFIKATDNAVSNPRSVFVHVNFTVLDENDNSPEFVNVANLSVVENAKRGSTVGSVSATDSDIGKNGEVKFSFVEGNDNNAFYIDSSSGEITVTGRIDRETQASYRLTVRAKDMGKPPMNTKKVFFVAVQDENDNPPRFETNFYQGSIRENLNANPVLQVKAIDDDTKINAQITYSITGGNFKSYFSIDSQTGWINSTTSIDFEQEQRFNLTVSASDSKYTSYARVAIEVLNENDNNPKFKRSRFYVSVAENSPVLTSVTTILASDVDSFGQLSYSIESMQPANQSDTFSVDLTSGVITTADDLDRELIDRYVLQVKVVDSGEPQLSDFAMVIVDITDMNDNPPEFSVSTMQAILPEEAGVGSLVAKIFATDADFGINANISYSINSSTDMSAFVISTETGSIATNKKLDRENISSYVLICQARDHGQPQLGSMPIMIHVSLTDVNDNAPVFQQSAYAVNISEDASTGSVVEEVLAVDPDVGLNGKVVYGISGGNEGGAFIIGNRTGVLSLSKELDRESRDSYTLTVVARDLGSPQMTSSVQVVIKVLDVNDNRPQFNDSSLQGGILENLPVGTFVMRVIATDADIGSNAQLLFNFTTKAYSDVFALNSNNGEITALKSLDRETQDQYSMKIIVSDKGDPQLTSSAVVIINVIDVDDNCPQFVPAEYNVTISENLRFNQSIVQVTATDSDLKNNEVMLYAIRSGNTGGAFTIDEQGNVRVSSAGVDREVADSLRIVIRAGPEDCGVNTTIGDGNQNEGNQEDKLASVALVNVIVTDVNDNPPRFLNSPYKFELNSQDATEIGRVAAKDDDLGSGGVVKFRLLKQTEVQGKRKVTVQAFDMGKPSLSSSIDVTIETSSITCEAMVFRVTQNGTLKADTLCEFTKKPSSVTRLVGDKHKLSCSAKGNTKPEYRWMKDGRFVSNWDEKGDYVIEQITEDDQGGYSCLASSSAGLIQSSVAYMTVNDPPKIAVHPDNSSVQLGGRITLHCNASGDPVPSFAWFKDGIAMVEAAGIKPFNPVLVLEDAIKEDEARYFCVASNIAGKTQSNSAYLKVFGKEALVSMALSVKNPNKDGTCQIFDVKKFEELLSKALKLNVHVTSFKAPERCEEHPCDLDPCKHNGFCSRQGSQYDCLCKPGWSGDHCEVDVDECNGDPCFYSGTCFNTDGSFKCTCTSGKTGKTCELEKAACNGNPCNRTDICVLSDRSSSGFQCANKDLETTLILSEVRVYSSAYDLETEIENLIRTAPNNLEKNVTTRRKRTVPAKLDYGACSVRITRYNKREARFVLICPREMTPLEPKVSQRFVCGLMFDAGLSTSCGGSEAMMTPSPVTAKPPIKPLEVKLAFFAEDSGSGSDLNANKVIDMISSGKAKELEENGFKVQSVSSSNAAPQTAEPESSTGLIAGLTVGILFFILCVAAIATLYVKRRRKPVFFHYTIQQRSAMGRKESQRNILDREMSVKDICRSEKHYLNVAFDSESPDLSDDEGDFMVQVNLGDGTQKKKSPSTMSNIPYYYNTITELEAEGMLSSTVKPGTFIVRRGDCSREFVLTAKAPEGGPSFRHLPFQYDKTRKEYVVQFGSMTESVNFSSVNELVSHFQVTPIEFEEDSPDLVLSLPWNKTEI</sequence>
<keyword evidence="25" id="KW-0256">Endoplasmic reticulum</keyword>
<dbReference type="SUPFAM" id="SSF48726">
    <property type="entry name" value="Immunoglobulin"/>
    <property type="match status" value="2"/>
</dbReference>
<evidence type="ECO:0000256" key="12">
    <source>
        <dbReference type="ARBA" id="ARBA00022729"/>
    </source>
</evidence>
<dbReference type="GO" id="GO:0005509">
    <property type="term" value="F:calcium ion binding"/>
    <property type="evidence" value="ECO:0007669"/>
    <property type="project" value="UniProtKB-UniRule"/>
</dbReference>
<evidence type="ECO:0000259" key="28">
    <source>
        <dbReference type="PROSITE" id="PS50001"/>
    </source>
</evidence>
<dbReference type="Proteomes" id="UP001249851">
    <property type="component" value="Unassembled WGS sequence"/>
</dbReference>
<dbReference type="InterPro" id="IPR000152">
    <property type="entry name" value="EGF-type_Asp/Asn_hydroxyl_site"/>
</dbReference>
<dbReference type="InterPro" id="IPR036465">
    <property type="entry name" value="vWFA_dom_sf"/>
</dbReference>
<dbReference type="PANTHER" id="PTHR24026:SF126">
    <property type="entry name" value="PROTOCADHERIN FAT 4"/>
    <property type="match status" value="1"/>
</dbReference>
<feature type="domain" description="Cadherin" evidence="31">
    <location>
        <begin position="2560"/>
        <end position="2681"/>
    </location>
</feature>
<dbReference type="CDD" id="cd00054">
    <property type="entry name" value="EGF_CA"/>
    <property type="match status" value="2"/>
</dbReference>
<dbReference type="Gene3D" id="2.10.25.10">
    <property type="entry name" value="Laminin"/>
    <property type="match status" value="2"/>
</dbReference>
<dbReference type="PROSITE" id="PS01187">
    <property type="entry name" value="EGF_CA"/>
    <property type="match status" value="1"/>
</dbReference>
<keyword evidence="20 23" id="KW-1015">Disulfide bond</keyword>
<dbReference type="SUPFAM" id="SSF57196">
    <property type="entry name" value="EGF/Laminin"/>
    <property type="match status" value="2"/>
</dbReference>
<dbReference type="PROSITE" id="PS50268">
    <property type="entry name" value="CADHERIN_2"/>
    <property type="match status" value="21"/>
</dbReference>
<dbReference type="SMART" id="SM00112">
    <property type="entry name" value="CA"/>
    <property type="match status" value="21"/>
</dbReference>
<comment type="subcellular location">
    <subcellularLocation>
        <location evidence="2">Cell membrane</location>
    </subcellularLocation>
    <subcellularLocation>
        <location evidence="1">Membrane</location>
        <topology evidence="1">Single-pass membrane protein</topology>
    </subcellularLocation>
    <subcellularLocation>
        <location evidence="3">Secreted</location>
    </subcellularLocation>
</comment>
<feature type="domain" description="Cadherin" evidence="31">
    <location>
        <begin position="1520"/>
        <end position="1622"/>
    </location>
</feature>
<dbReference type="PRINTS" id="PR00632">
    <property type="entry name" value="SONICHHOG"/>
</dbReference>
<feature type="disulfide bond" evidence="23">
    <location>
        <begin position="3066"/>
        <end position="3075"/>
    </location>
</feature>
<dbReference type="PROSITE" id="PS50026">
    <property type="entry name" value="EGF_3"/>
    <property type="match status" value="2"/>
</dbReference>
<evidence type="ECO:0000256" key="13">
    <source>
        <dbReference type="ARBA" id="ARBA00022737"/>
    </source>
</evidence>
<dbReference type="GO" id="GO:0007156">
    <property type="term" value="P:homophilic cell adhesion via plasma membrane adhesion molecules"/>
    <property type="evidence" value="ECO:0007669"/>
    <property type="project" value="InterPro"/>
</dbReference>
<dbReference type="SMART" id="SM00409">
    <property type="entry name" value="IG"/>
    <property type="match status" value="2"/>
</dbReference>
<feature type="domain" description="Ig-like" evidence="32">
    <location>
        <begin position="2862"/>
        <end position="2947"/>
    </location>
</feature>
<dbReference type="CDD" id="cd12087">
    <property type="entry name" value="TM_EGFR-like"/>
    <property type="match status" value="1"/>
</dbReference>
<dbReference type="PROSITE" id="PS50001">
    <property type="entry name" value="SH2"/>
    <property type="match status" value="1"/>
</dbReference>
<evidence type="ECO:0000256" key="21">
    <source>
        <dbReference type="ARBA" id="ARBA00023180"/>
    </source>
</evidence>
<dbReference type="InterPro" id="IPR036860">
    <property type="entry name" value="SH2_dom_sf"/>
</dbReference>
<dbReference type="FunFam" id="2.60.40.60:FF:000275">
    <property type="entry name" value="Si:dkey-30k22.7"/>
    <property type="match status" value="1"/>
</dbReference>
<dbReference type="GO" id="GO:0006508">
    <property type="term" value="P:proteolysis"/>
    <property type="evidence" value="ECO:0007669"/>
    <property type="project" value="UniProtKB-UniRule"/>
</dbReference>
<feature type="domain" description="Cadherin" evidence="31">
    <location>
        <begin position="2138"/>
        <end position="2243"/>
    </location>
</feature>
<dbReference type="FunFam" id="2.60.40.60:FF:000020">
    <property type="entry name" value="Dachsous cadherin-related 1b"/>
    <property type="match status" value="6"/>
</dbReference>
<feature type="domain" description="Cadherin" evidence="31">
    <location>
        <begin position="1827"/>
        <end position="1932"/>
    </location>
</feature>
<dbReference type="SMART" id="SM00408">
    <property type="entry name" value="IGc2"/>
    <property type="match status" value="2"/>
</dbReference>
<comment type="caution">
    <text evidence="33">The sequence shown here is derived from an EMBL/GenBank/DDBJ whole genome shotgun (WGS) entry which is preliminary data.</text>
</comment>
<dbReference type="Pfam" id="PF00017">
    <property type="entry name" value="SH2"/>
    <property type="match status" value="1"/>
</dbReference>
<evidence type="ECO:0000259" key="30">
    <source>
        <dbReference type="PROSITE" id="PS50234"/>
    </source>
</evidence>
<dbReference type="Pfam" id="PF00028">
    <property type="entry name" value="Cadherin"/>
    <property type="match status" value="21"/>
</dbReference>
<dbReference type="Gene3D" id="3.30.505.10">
    <property type="entry name" value="SH2 domain"/>
    <property type="match status" value="1"/>
</dbReference>
<dbReference type="InterPro" id="IPR000980">
    <property type="entry name" value="SH2"/>
</dbReference>
<evidence type="ECO:0000256" key="14">
    <source>
        <dbReference type="ARBA" id="ARBA00022801"/>
    </source>
</evidence>
<evidence type="ECO:0000256" key="2">
    <source>
        <dbReference type="ARBA" id="ARBA00004236"/>
    </source>
</evidence>
<dbReference type="SUPFAM" id="SSF55550">
    <property type="entry name" value="SH2 domain"/>
    <property type="match status" value="1"/>
</dbReference>
<feature type="signal peptide" evidence="27">
    <location>
        <begin position="1"/>
        <end position="22"/>
    </location>
</feature>
<dbReference type="PROSITE" id="PS00022">
    <property type="entry name" value="EGF_1"/>
    <property type="match status" value="2"/>
</dbReference>
<keyword evidence="10 26" id="KW-0812">Transmembrane</keyword>
<evidence type="ECO:0000256" key="22">
    <source>
        <dbReference type="PROSITE-ProRule" id="PRU00043"/>
    </source>
</evidence>
<keyword evidence="5 25" id="KW-0217">Developmental protein</keyword>
<evidence type="ECO:0000256" key="27">
    <source>
        <dbReference type="SAM" id="SignalP"/>
    </source>
</evidence>
<evidence type="ECO:0000256" key="18">
    <source>
        <dbReference type="ARBA" id="ARBA00022989"/>
    </source>
</evidence>
<dbReference type="Pfam" id="PF13927">
    <property type="entry name" value="Ig_3"/>
    <property type="match status" value="2"/>
</dbReference>
<dbReference type="Gene3D" id="2.60.40.10">
    <property type="entry name" value="Immunoglobulins"/>
    <property type="match status" value="2"/>
</dbReference>
<keyword evidence="15 25" id="KW-0068">Autocatalytic cleavage</keyword>
<gene>
    <name evidence="33" type="ORF">P5673_031112</name>
</gene>
<feature type="transmembrane region" description="Helical" evidence="26">
    <location>
        <begin position="3294"/>
        <end position="3317"/>
    </location>
</feature>
<evidence type="ECO:0000256" key="3">
    <source>
        <dbReference type="ARBA" id="ARBA00004613"/>
    </source>
</evidence>
<dbReference type="FunFam" id="2.60.40.60:FF:000013">
    <property type="entry name" value="Cadherin EGF LAG seven-pass G-type receptor"/>
    <property type="match status" value="2"/>
</dbReference>
<dbReference type="FunFam" id="2.60.40.60:FF:000010">
    <property type="entry name" value="Cadherin EGF LAG seven-pass G-type receptor 3"/>
    <property type="match status" value="1"/>
</dbReference>
<feature type="domain" description="EGF-like" evidence="29">
    <location>
        <begin position="3002"/>
        <end position="3038"/>
    </location>
</feature>
<evidence type="ECO:0000256" key="1">
    <source>
        <dbReference type="ARBA" id="ARBA00004167"/>
    </source>
</evidence>
<evidence type="ECO:0000256" key="15">
    <source>
        <dbReference type="ARBA" id="ARBA00022813"/>
    </source>
</evidence>
<keyword evidence="14 25" id="KW-0378">Hydrolase</keyword>
<feature type="domain" description="Ig-like" evidence="32">
    <location>
        <begin position="2790"/>
        <end position="2854"/>
    </location>
</feature>
<protein>
    <recommendedName>
        <fullName evidence="25">Hedgehog protein</fullName>
    </recommendedName>
</protein>
<evidence type="ECO:0000313" key="33">
    <source>
        <dbReference type="EMBL" id="KAK2548670.1"/>
    </source>
</evidence>
<accession>A0AAD9PTA9</accession>
<feature type="domain" description="Cadherin" evidence="31">
    <location>
        <begin position="1623"/>
        <end position="1722"/>
    </location>
</feature>
<dbReference type="SUPFAM" id="SSF53300">
    <property type="entry name" value="vWA-like"/>
    <property type="match status" value="1"/>
</dbReference>
<dbReference type="CDD" id="cd01472">
    <property type="entry name" value="vWA_collagen"/>
    <property type="match status" value="1"/>
</dbReference>
<dbReference type="InterPro" id="IPR015919">
    <property type="entry name" value="Cadherin-like_sf"/>
</dbReference>
<keyword evidence="13" id="KW-0677">Repeat</keyword>
<evidence type="ECO:0000256" key="6">
    <source>
        <dbReference type="ARBA" id="ARBA00022475"/>
    </source>
</evidence>
<keyword evidence="17" id="KW-0130">Cell adhesion</keyword>
<evidence type="ECO:0000256" key="16">
    <source>
        <dbReference type="ARBA" id="ARBA00022837"/>
    </source>
</evidence>
<dbReference type="InterPro" id="IPR000320">
    <property type="entry name" value="Hedgehog_signalling_dom"/>
</dbReference>
<evidence type="ECO:0000259" key="29">
    <source>
        <dbReference type="PROSITE" id="PS50026"/>
    </source>
</evidence>
<dbReference type="InterPro" id="IPR018097">
    <property type="entry name" value="EGF_Ca-bd_CS"/>
</dbReference>
<dbReference type="PRINTS" id="PR00205">
    <property type="entry name" value="CADHERIN"/>
</dbReference>
<feature type="domain" description="Cadherin" evidence="31">
    <location>
        <begin position="1304"/>
        <end position="1415"/>
    </location>
</feature>
<feature type="domain" description="Cadherin" evidence="31">
    <location>
        <begin position="781"/>
        <end position="884"/>
    </location>
</feature>
<dbReference type="PANTHER" id="PTHR24026">
    <property type="entry name" value="FAT ATYPICAL CADHERIN-RELATED"/>
    <property type="match status" value="1"/>
</dbReference>
<feature type="domain" description="Cadherin" evidence="31">
    <location>
        <begin position="990"/>
        <end position="1093"/>
    </location>
</feature>
<reference evidence="33" key="2">
    <citation type="journal article" date="2023" name="Science">
        <title>Genomic signatures of disease resistance in endangered staghorn corals.</title>
        <authorList>
            <person name="Vollmer S.V."/>
            <person name="Selwyn J.D."/>
            <person name="Despard B.A."/>
            <person name="Roesel C.L."/>
        </authorList>
    </citation>
    <scope>NUCLEOTIDE SEQUENCE</scope>
    <source>
        <strain evidence="33">K2</strain>
    </source>
</reference>
<keyword evidence="25" id="KW-0333">Golgi apparatus</keyword>
<dbReference type="InterPro" id="IPR002035">
    <property type="entry name" value="VWF_A"/>
</dbReference>
<evidence type="ECO:0000256" key="9">
    <source>
        <dbReference type="ARBA" id="ARBA00022670"/>
    </source>
</evidence>
<dbReference type="Gene3D" id="2.60.40.60">
    <property type="entry name" value="Cadherins"/>
    <property type="match status" value="22"/>
</dbReference>
<comment type="function">
    <molecule>Protein hedgehog</molecule>
    <text evidence="25">The C-terminal part of the hedgehog protein precursor displays an autoproteolysis activity that results in the cleavage of the full-length protein into two parts (N-product and C-product). In addition, the C-terminal part displays a cholesterol transferase activity that results by the covalent attachment of a cholesterol moiety to the C-terminal of the newly generated N-product.</text>
</comment>
<dbReference type="EMBL" id="JARQWQ010000141">
    <property type="protein sequence ID" value="KAK2548670.1"/>
    <property type="molecule type" value="Genomic_DNA"/>
</dbReference>
<organism evidence="33 34">
    <name type="scientific">Acropora cervicornis</name>
    <name type="common">Staghorn coral</name>
    <dbReference type="NCBI Taxonomy" id="6130"/>
    <lineage>
        <taxon>Eukaryota</taxon>
        <taxon>Metazoa</taxon>
        <taxon>Cnidaria</taxon>
        <taxon>Anthozoa</taxon>
        <taxon>Hexacorallia</taxon>
        <taxon>Scleractinia</taxon>
        <taxon>Astrocoeniina</taxon>
        <taxon>Acroporidae</taxon>
        <taxon>Acropora</taxon>
    </lineage>
</organism>
<feature type="domain" description="SH2" evidence="28">
    <location>
        <begin position="3405"/>
        <end position="3509"/>
    </location>
</feature>
<feature type="domain" description="Cadherin" evidence="31">
    <location>
        <begin position="2244"/>
        <end position="2349"/>
    </location>
</feature>
<feature type="domain" description="Cadherin" evidence="31">
    <location>
        <begin position="1723"/>
        <end position="1826"/>
    </location>
</feature>
<dbReference type="InterPro" id="IPR003598">
    <property type="entry name" value="Ig_sub2"/>
</dbReference>
<dbReference type="Pfam" id="PF00008">
    <property type="entry name" value="EGF"/>
    <property type="match status" value="1"/>
</dbReference>
<dbReference type="InterPro" id="IPR001881">
    <property type="entry name" value="EGF-like_Ca-bd_dom"/>
</dbReference>
<name>A0AAD9PTA9_ACRCE</name>
<evidence type="ECO:0000256" key="7">
    <source>
        <dbReference type="ARBA" id="ARBA00022525"/>
    </source>
</evidence>